<gene>
    <name evidence="2" type="ORF">FGF04_04960</name>
</gene>
<feature type="signal peptide" evidence="1">
    <location>
        <begin position="1"/>
        <end position="27"/>
    </location>
</feature>
<dbReference type="Proteomes" id="UP000324965">
    <property type="component" value="Unassembled WGS sequence"/>
</dbReference>
<dbReference type="OrthoDB" id="4303023at2"/>
<keyword evidence="3" id="KW-1185">Reference proteome</keyword>
<evidence type="ECO:0000313" key="2">
    <source>
        <dbReference type="EMBL" id="KAA0941780.1"/>
    </source>
</evidence>
<reference evidence="2 3" key="1">
    <citation type="submission" date="2019-05" db="EMBL/GenBank/DDBJ databases">
        <authorList>
            <person name="Hariharan J."/>
            <person name="Choudoir M.J."/>
            <person name="Diebold P."/>
            <person name="Panke-Buisse K."/>
            <person name="Buckley D.H."/>
        </authorList>
    </citation>
    <scope>NUCLEOTIDE SEQUENCE [LARGE SCALE GENOMIC DNA]</scope>
    <source>
        <strain evidence="2 3">SUN51</strain>
    </source>
</reference>
<protein>
    <recommendedName>
        <fullName evidence="4">Secreted protein</fullName>
    </recommendedName>
</protein>
<comment type="caution">
    <text evidence="2">The sequence shown here is derived from an EMBL/GenBank/DDBJ whole genome shotgun (WGS) entry which is preliminary data.</text>
</comment>
<evidence type="ECO:0000313" key="3">
    <source>
        <dbReference type="Proteomes" id="UP000324965"/>
    </source>
</evidence>
<name>A0A5B0BI77_9ACTN</name>
<accession>A0A5B0BI77</accession>
<feature type="chain" id="PRO_5022914432" description="Secreted protein" evidence="1">
    <location>
        <begin position="28"/>
        <end position="96"/>
    </location>
</feature>
<evidence type="ECO:0008006" key="4">
    <source>
        <dbReference type="Google" id="ProtNLM"/>
    </source>
</evidence>
<proteinExistence type="predicted"/>
<dbReference type="AlphaFoldDB" id="A0A5B0BI77"/>
<evidence type="ECO:0000256" key="1">
    <source>
        <dbReference type="SAM" id="SignalP"/>
    </source>
</evidence>
<sequence>MTSTRRIAATVGLALAVTGFAVPAASAATAPGAGKLDPIAKLDSLAKSQLPAADQDSVPTIRQGVRQLKGLDGLWQLHQVTDLAAPALGLVPGIRS</sequence>
<keyword evidence="1" id="KW-0732">Signal</keyword>
<organism evidence="2 3">
    <name type="scientific">Streptomyces apricus</name>
    <dbReference type="NCBI Taxonomy" id="1828112"/>
    <lineage>
        <taxon>Bacteria</taxon>
        <taxon>Bacillati</taxon>
        <taxon>Actinomycetota</taxon>
        <taxon>Actinomycetes</taxon>
        <taxon>Kitasatosporales</taxon>
        <taxon>Streptomycetaceae</taxon>
        <taxon>Streptomyces</taxon>
    </lineage>
</organism>
<dbReference type="EMBL" id="VDFC01000014">
    <property type="protein sequence ID" value="KAA0941780.1"/>
    <property type="molecule type" value="Genomic_DNA"/>
</dbReference>
<dbReference type="RefSeq" id="WP_149509981.1">
    <property type="nucleotide sequence ID" value="NZ_VDFC01000014.1"/>
</dbReference>